<dbReference type="Proteomes" id="UP000235994">
    <property type="component" value="Unassembled WGS sequence"/>
</dbReference>
<proteinExistence type="predicted"/>
<gene>
    <name evidence="2" type="ORF">C1I89_08430</name>
</gene>
<name>A0A2N8KLC1_9BURK</name>
<evidence type="ECO:0000256" key="1">
    <source>
        <dbReference type="SAM" id="Phobius"/>
    </source>
</evidence>
<keyword evidence="1" id="KW-0812">Transmembrane</keyword>
<dbReference type="EMBL" id="POQS01000002">
    <property type="protein sequence ID" value="PND34253.1"/>
    <property type="molecule type" value="Genomic_DNA"/>
</dbReference>
<organism evidence="2 3">
    <name type="scientific">Achromobacter pulmonis</name>
    <dbReference type="NCBI Taxonomy" id="1389932"/>
    <lineage>
        <taxon>Bacteria</taxon>
        <taxon>Pseudomonadati</taxon>
        <taxon>Pseudomonadota</taxon>
        <taxon>Betaproteobacteria</taxon>
        <taxon>Burkholderiales</taxon>
        <taxon>Alcaligenaceae</taxon>
        <taxon>Achromobacter</taxon>
    </lineage>
</organism>
<keyword evidence="1" id="KW-0472">Membrane</keyword>
<keyword evidence="3" id="KW-1185">Reference proteome</keyword>
<reference evidence="2 3" key="1">
    <citation type="submission" date="2018-01" db="EMBL/GenBank/DDBJ databases">
        <title>The draft genome of an aniline degradation strain ANB-1.</title>
        <authorList>
            <person name="Zhang L."/>
            <person name="Jiang J."/>
        </authorList>
    </citation>
    <scope>NUCLEOTIDE SEQUENCE [LARGE SCALE GENOMIC DNA]</scope>
    <source>
        <strain evidence="2 3">ANB-1</strain>
    </source>
</reference>
<accession>A0A2N8KLC1</accession>
<dbReference type="RefSeq" id="WP_102772322.1">
    <property type="nucleotide sequence ID" value="NZ_POQS01000002.1"/>
</dbReference>
<protein>
    <recommendedName>
        <fullName evidence="4">Intracellular septation protein A</fullName>
    </recommendedName>
</protein>
<keyword evidence="1" id="KW-1133">Transmembrane helix</keyword>
<dbReference type="AlphaFoldDB" id="A0A2N8KLC1"/>
<feature type="transmembrane region" description="Helical" evidence="1">
    <location>
        <begin position="6"/>
        <end position="38"/>
    </location>
</feature>
<evidence type="ECO:0000313" key="3">
    <source>
        <dbReference type="Proteomes" id="UP000235994"/>
    </source>
</evidence>
<comment type="caution">
    <text evidence="2">The sequence shown here is derived from an EMBL/GenBank/DDBJ whole genome shotgun (WGS) entry which is preliminary data.</text>
</comment>
<evidence type="ECO:0008006" key="4">
    <source>
        <dbReference type="Google" id="ProtNLM"/>
    </source>
</evidence>
<evidence type="ECO:0000313" key="2">
    <source>
        <dbReference type="EMBL" id="PND34253.1"/>
    </source>
</evidence>
<sequence>MNILLAFAPFIVFVIIERAVGVLEGLAAGAIVSAGLVLRDWISPERRVKLMETGTFVLFAGLTLYAPMVDGESWTISEARLRVDTGLLFIILLTLALRRPFTLAYAREKEPEYVWKARSFARMKYAIAAAWALAFAVMAATDALLVYRPQLPQGIAIAVTLAALAGAMKFTAWYRDRMWATTSR</sequence>
<feature type="transmembrane region" description="Helical" evidence="1">
    <location>
        <begin position="50"/>
        <end position="67"/>
    </location>
</feature>
<feature type="transmembrane region" description="Helical" evidence="1">
    <location>
        <begin position="153"/>
        <end position="174"/>
    </location>
</feature>
<feature type="transmembrane region" description="Helical" evidence="1">
    <location>
        <begin position="126"/>
        <end position="147"/>
    </location>
</feature>